<comment type="similarity">
    <text evidence="1">Belongs to the N(4)/N(6)-methyltransferase family.</text>
</comment>
<dbReference type="InterPro" id="IPR002052">
    <property type="entry name" value="DNA_methylase_N6_adenine_CS"/>
</dbReference>
<dbReference type="REBASE" id="364518">
    <property type="entry name" value="M.AarMKD1ORF207P"/>
</dbReference>
<dbReference type="SUPFAM" id="SSF53335">
    <property type="entry name" value="S-adenosyl-L-methionine-dependent methyltransferases"/>
    <property type="match status" value="1"/>
</dbReference>
<comment type="catalytic activity">
    <reaction evidence="6">
        <text>a 2'-deoxyadenosine in DNA + S-adenosyl-L-methionine = an N(6)-methyl-2'-deoxyadenosine in DNA + S-adenosyl-L-homocysteine + H(+)</text>
        <dbReference type="Rhea" id="RHEA:15197"/>
        <dbReference type="Rhea" id="RHEA-COMP:12418"/>
        <dbReference type="Rhea" id="RHEA-COMP:12419"/>
        <dbReference type="ChEBI" id="CHEBI:15378"/>
        <dbReference type="ChEBI" id="CHEBI:57856"/>
        <dbReference type="ChEBI" id="CHEBI:59789"/>
        <dbReference type="ChEBI" id="CHEBI:90615"/>
        <dbReference type="ChEBI" id="CHEBI:90616"/>
        <dbReference type="EC" id="2.1.1.72"/>
    </reaction>
</comment>
<name>A0A5B9D5N3_9ARCH</name>
<dbReference type="PRINTS" id="PR00505">
    <property type="entry name" value="D12N6MTFRASE"/>
</dbReference>
<dbReference type="EMBL" id="CP042905">
    <property type="protein sequence ID" value="QEE14394.1"/>
    <property type="molecule type" value="Genomic_DNA"/>
</dbReference>
<evidence type="ECO:0000256" key="4">
    <source>
        <dbReference type="ARBA" id="ARBA00022679"/>
    </source>
</evidence>
<dbReference type="OrthoDB" id="372040at2157"/>
<dbReference type="EC" id="2.1.1.72" evidence="2"/>
<sequence length="281" mass="32637">MKKKTIKPHPFLKWAGGKRQLLSQIEPFVPDSFNTYIEPFVGGGALFFYLTLKKAIIIDNNPVLINAYKIIQNNVEDLIKSLQKHKNEKEYYYKIRNIDLLEEFKEWSDIEKASRILFMNKCCYNGLYRVNSKGHFNVPFGRYSNPNFCDEVNLRAVHKALQGVEIILGSFENCLKFAQKDDFIYFDPPYDPLSSTANFTGYTKEKFGKNEQENLKKVFDELNERGCKVLLSNSYTDFILDLYKDYKITLVSAKRAINRDALKRGNIKEILVSNYPIKSGV</sequence>
<protein>
    <recommendedName>
        <fullName evidence="2">site-specific DNA-methyltransferase (adenine-specific)</fullName>
        <ecNumber evidence="2">2.1.1.72</ecNumber>
    </recommendedName>
</protein>
<keyword evidence="4" id="KW-0808">Transferase</keyword>
<dbReference type="GO" id="GO:1904047">
    <property type="term" value="F:S-adenosyl-L-methionine binding"/>
    <property type="evidence" value="ECO:0007669"/>
    <property type="project" value="TreeGrafter"/>
</dbReference>
<dbReference type="InterPro" id="IPR029063">
    <property type="entry name" value="SAM-dependent_MTases_sf"/>
</dbReference>
<dbReference type="GO" id="GO:0032259">
    <property type="term" value="P:methylation"/>
    <property type="evidence" value="ECO:0007669"/>
    <property type="project" value="UniProtKB-KW"/>
</dbReference>
<keyword evidence="3 7" id="KW-0489">Methyltransferase</keyword>
<evidence type="ECO:0000256" key="5">
    <source>
        <dbReference type="ARBA" id="ARBA00022691"/>
    </source>
</evidence>
<evidence type="ECO:0000313" key="8">
    <source>
        <dbReference type="Proteomes" id="UP000321408"/>
    </source>
</evidence>
<accession>A0A5B9D5N3</accession>
<dbReference type="PIRSF" id="PIRSF000398">
    <property type="entry name" value="M_m6A_EcoRV"/>
    <property type="match status" value="1"/>
</dbReference>
<dbReference type="GO" id="GO:0009007">
    <property type="term" value="F:site-specific DNA-methyltransferase (adenine-specific) activity"/>
    <property type="evidence" value="ECO:0007669"/>
    <property type="project" value="UniProtKB-EC"/>
</dbReference>
<dbReference type="InterPro" id="IPR023095">
    <property type="entry name" value="Ade_MeTrfase_dom_2"/>
</dbReference>
<dbReference type="Pfam" id="PF02086">
    <property type="entry name" value="MethyltransfD12"/>
    <property type="match status" value="1"/>
</dbReference>
<proteinExistence type="inferred from homology"/>
<evidence type="ECO:0000256" key="6">
    <source>
        <dbReference type="ARBA" id="ARBA00047942"/>
    </source>
</evidence>
<dbReference type="GO" id="GO:0043565">
    <property type="term" value="F:sequence-specific DNA binding"/>
    <property type="evidence" value="ECO:0007669"/>
    <property type="project" value="TreeGrafter"/>
</dbReference>
<dbReference type="InterPro" id="IPR012327">
    <property type="entry name" value="MeTrfase_D12"/>
</dbReference>
<reference evidence="7 8" key="2">
    <citation type="journal article" date="2024" name="Int. J. Syst. Evol. Microbiol.">
        <title>Promethearchaeum syntrophicum gen. nov., sp. nov., an anaerobic, obligately syntrophic archaeon, the first isolate of the lineage 'Asgard' archaea, and proposal of the new archaeal phylum Promethearchaeota phyl. nov. and kingdom Promethearchaeati regn. nov.</title>
        <authorList>
            <person name="Imachi H."/>
            <person name="Nobu M.K."/>
            <person name="Kato S."/>
            <person name="Takaki Y."/>
            <person name="Miyazaki M."/>
            <person name="Miyata M."/>
            <person name="Ogawara M."/>
            <person name="Saito Y."/>
            <person name="Sakai S."/>
            <person name="Tahara Y.O."/>
            <person name="Takano Y."/>
            <person name="Tasumi E."/>
            <person name="Uematsu K."/>
            <person name="Yoshimura T."/>
            <person name="Itoh T."/>
            <person name="Ohkuma M."/>
            <person name="Takai K."/>
        </authorList>
    </citation>
    <scope>NUCLEOTIDE SEQUENCE [LARGE SCALE GENOMIC DNA]</scope>
    <source>
        <strain evidence="7 8">MK-D1</strain>
    </source>
</reference>
<dbReference type="InterPro" id="IPR012263">
    <property type="entry name" value="M_m6A_EcoRV"/>
</dbReference>
<evidence type="ECO:0000256" key="1">
    <source>
        <dbReference type="ARBA" id="ARBA00006594"/>
    </source>
</evidence>
<dbReference type="GO" id="GO:0006298">
    <property type="term" value="P:mismatch repair"/>
    <property type="evidence" value="ECO:0007669"/>
    <property type="project" value="TreeGrafter"/>
</dbReference>
<dbReference type="Proteomes" id="UP000321408">
    <property type="component" value="Chromosome"/>
</dbReference>
<reference evidence="7 8" key="1">
    <citation type="journal article" date="2020" name="Nature">
        <title>Isolation of an archaeon at the prokaryote-eukaryote interface.</title>
        <authorList>
            <person name="Imachi H."/>
            <person name="Nobu M.K."/>
            <person name="Nakahara N."/>
            <person name="Morono Y."/>
            <person name="Ogawara M."/>
            <person name="Takaki Y."/>
            <person name="Takano Y."/>
            <person name="Uematsu K."/>
            <person name="Ikuta T."/>
            <person name="Ito M."/>
            <person name="Matsui Y."/>
            <person name="Miyazaki M."/>
            <person name="Murata K."/>
            <person name="Saito Y."/>
            <person name="Sakai S."/>
            <person name="Song C."/>
            <person name="Tasumi E."/>
            <person name="Yamanaka Y."/>
            <person name="Yamaguchi T."/>
            <person name="Kamagata Y."/>
            <person name="Tamaki H."/>
            <person name="Takai K."/>
        </authorList>
    </citation>
    <scope>NUCLEOTIDE SEQUENCE [LARGE SCALE GENOMIC DNA]</scope>
    <source>
        <strain evidence="7 8">MK-D1</strain>
    </source>
</reference>
<dbReference type="PROSITE" id="PS00092">
    <property type="entry name" value="N6_MTASE"/>
    <property type="match status" value="1"/>
</dbReference>
<dbReference type="KEGG" id="psyt:DSAG12_00207"/>
<keyword evidence="8" id="KW-1185">Reference proteome</keyword>
<organism evidence="7 8">
    <name type="scientific">Promethearchaeum syntrophicum</name>
    <dbReference type="NCBI Taxonomy" id="2594042"/>
    <lineage>
        <taxon>Archaea</taxon>
        <taxon>Promethearchaeati</taxon>
        <taxon>Promethearchaeota</taxon>
        <taxon>Promethearchaeia</taxon>
        <taxon>Promethearchaeales</taxon>
        <taxon>Promethearchaeaceae</taxon>
        <taxon>Promethearchaeum</taxon>
    </lineage>
</organism>
<dbReference type="GO" id="GO:0009307">
    <property type="term" value="P:DNA restriction-modification system"/>
    <property type="evidence" value="ECO:0007669"/>
    <property type="project" value="InterPro"/>
</dbReference>
<dbReference type="Gene3D" id="1.10.1020.10">
    <property type="entry name" value="Adenine-specific Methyltransferase, Domain 2"/>
    <property type="match status" value="1"/>
</dbReference>
<dbReference type="PANTHER" id="PTHR30481">
    <property type="entry name" value="DNA ADENINE METHYLASE"/>
    <property type="match status" value="1"/>
</dbReference>
<dbReference type="AlphaFoldDB" id="A0A5B9D5N3"/>
<dbReference type="RefSeq" id="WP_147661350.1">
    <property type="nucleotide sequence ID" value="NZ_CP042905.2"/>
</dbReference>
<evidence type="ECO:0000256" key="2">
    <source>
        <dbReference type="ARBA" id="ARBA00011900"/>
    </source>
</evidence>
<dbReference type="PANTHER" id="PTHR30481:SF3">
    <property type="entry name" value="DNA ADENINE METHYLASE"/>
    <property type="match status" value="1"/>
</dbReference>
<dbReference type="NCBIfam" id="TIGR00571">
    <property type="entry name" value="dam"/>
    <property type="match status" value="1"/>
</dbReference>
<dbReference type="Gene3D" id="3.40.50.150">
    <property type="entry name" value="Vaccinia Virus protein VP39"/>
    <property type="match status" value="1"/>
</dbReference>
<dbReference type="GeneID" id="41328211"/>
<evidence type="ECO:0000313" key="7">
    <source>
        <dbReference type="EMBL" id="QEE14394.1"/>
    </source>
</evidence>
<evidence type="ECO:0000256" key="3">
    <source>
        <dbReference type="ARBA" id="ARBA00022603"/>
    </source>
</evidence>
<gene>
    <name evidence="7" type="ORF">DSAG12_00207</name>
</gene>
<keyword evidence="5" id="KW-0949">S-adenosyl-L-methionine</keyword>